<dbReference type="EMBL" id="MYFO01000009">
    <property type="protein sequence ID" value="TFE88573.1"/>
    <property type="molecule type" value="Genomic_DNA"/>
</dbReference>
<evidence type="ECO:0000256" key="6">
    <source>
        <dbReference type="PROSITE-ProRule" id="PRU00284"/>
    </source>
</evidence>
<comment type="similarity">
    <text evidence="5">Belongs to the methyl-accepting chemotaxis (MCP) protein family.</text>
</comment>
<evidence type="ECO:0000256" key="3">
    <source>
        <dbReference type="ARBA" id="ARBA00023136"/>
    </source>
</evidence>
<organism evidence="11 12">
    <name type="scientific">Paenibacillus athensensis</name>
    <dbReference type="NCBI Taxonomy" id="1967502"/>
    <lineage>
        <taxon>Bacteria</taxon>
        <taxon>Bacillati</taxon>
        <taxon>Bacillota</taxon>
        <taxon>Bacilli</taxon>
        <taxon>Bacillales</taxon>
        <taxon>Paenibacillaceae</taxon>
        <taxon>Paenibacillus</taxon>
    </lineage>
</organism>
<dbReference type="GO" id="GO:0004888">
    <property type="term" value="F:transmembrane signaling receptor activity"/>
    <property type="evidence" value="ECO:0007669"/>
    <property type="project" value="InterPro"/>
</dbReference>
<feature type="transmembrane region" description="Helical" evidence="8">
    <location>
        <begin position="36"/>
        <end position="57"/>
    </location>
</feature>
<dbReference type="InterPro" id="IPR024478">
    <property type="entry name" value="HlyB_4HB_MCP"/>
</dbReference>
<feature type="transmembrane region" description="Helical" evidence="8">
    <location>
        <begin position="211"/>
        <end position="232"/>
    </location>
</feature>
<dbReference type="Pfam" id="PF00015">
    <property type="entry name" value="MCPsignal"/>
    <property type="match status" value="1"/>
</dbReference>
<dbReference type="GO" id="GO:0005886">
    <property type="term" value="C:plasma membrane"/>
    <property type="evidence" value="ECO:0007669"/>
    <property type="project" value="UniProtKB-SubCell"/>
</dbReference>
<name>A0A4Y8Q3V0_9BACL</name>
<dbReference type="InterPro" id="IPR004089">
    <property type="entry name" value="MCPsignal_dom"/>
</dbReference>
<dbReference type="Pfam" id="PF00672">
    <property type="entry name" value="HAMP"/>
    <property type="match status" value="1"/>
</dbReference>
<keyword evidence="3 8" id="KW-0472">Membrane</keyword>
<comment type="subcellular location">
    <subcellularLocation>
        <location evidence="1">Cell membrane</location>
    </subcellularLocation>
</comment>
<sequence>MQSHGPRTPYRRFCRIVVYFVEIHLQGVDILKLKTRVIVCFTASIVLMMIAGAVAMVSNHQMRTHYESIVQKDENVRFLLKSIQFRLAGLSNDERGYLLTGDATFTGEMDSKRADIDSYLKTLAALPLSPEELKIKETIDANYSAYVQASELALQLYAQGAKAEAQQQHLGPERTARKALDPLITAYLQQQEQRLNGDVASIEREASRSNYVLEGLMALTLIAGVAMGFVLLRSLRPLTGINRQLKEIAEGSADLTREIVVKSKDEIRQLADSFNAMLRNLRGVIGEAQGSALHVASSAEQLAAGALQVRRSAEQIAARSQMLAEGAEQQLAETEQSADIIGRMNEGLGQLGASSRDVKRLAGDASEAASQGGEALVEALERMEDADRYVQSGFTLVQKLSSRSEEIGGIAGMIQGLANQTNLLALNAAIEAARAGESGRGFQVVAQEVRKLAEQSLLSAGQISELIEEVRQATAEAVEAMQLGSGEVRTSVGQTRRVNDIFEGLQALFGEVSGKIGEVSDSIALLGEGSGLIGRMSQELSGQAKAGAAASQEMSSSSQEQLASMEEMMTSIQSMADTADKLSALLREFKTGGR</sequence>
<evidence type="ECO:0000256" key="1">
    <source>
        <dbReference type="ARBA" id="ARBA00004236"/>
    </source>
</evidence>
<evidence type="ECO:0000313" key="11">
    <source>
        <dbReference type="EMBL" id="TFE88573.1"/>
    </source>
</evidence>
<feature type="region of interest" description="Disordered" evidence="7">
    <location>
        <begin position="544"/>
        <end position="574"/>
    </location>
</feature>
<dbReference type="InterPro" id="IPR004090">
    <property type="entry name" value="Chemotax_Me-accpt_rcpt"/>
</dbReference>
<dbReference type="PANTHER" id="PTHR32089">
    <property type="entry name" value="METHYL-ACCEPTING CHEMOTAXIS PROTEIN MCPB"/>
    <property type="match status" value="1"/>
</dbReference>
<dbReference type="PROSITE" id="PS50111">
    <property type="entry name" value="CHEMOTAXIS_TRANSDUC_2"/>
    <property type="match status" value="1"/>
</dbReference>
<dbReference type="Pfam" id="PF12729">
    <property type="entry name" value="4HB_MCP_1"/>
    <property type="match status" value="1"/>
</dbReference>
<evidence type="ECO:0000259" key="9">
    <source>
        <dbReference type="PROSITE" id="PS50111"/>
    </source>
</evidence>
<evidence type="ECO:0000256" key="8">
    <source>
        <dbReference type="SAM" id="Phobius"/>
    </source>
</evidence>
<evidence type="ECO:0008006" key="13">
    <source>
        <dbReference type="Google" id="ProtNLM"/>
    </source>
</evidence>
<dbReference type="CDD" id="cd06225">
    <property type="entry name" value="HAMP"/>
    <property type="match status" value="1"/>
</dbReference>
<keyword evidence="8" id="KW-0812">Transmembrane</keyword>
<evidence type="ECO:0000259" key="10">
    <source>
        <dbReference type="PROSITE" id="PS50885"/>
    </source>
</evidence>
<evidence type="ECO:0000256" key="5">
    <source>
        <dbReference type="ARBA" id="ARBA00029447"/>
    </source>
</evidence>
<dbReference type="InterPro" id="IPR003660">
    <property type="entry name" value="HAMP_dom"/>
</dbReference>
<gene>
    <name evidence="11" type="ORF">B5M42_08970</name>
</gene>
<proteinExistence type="inferred from homology"/>
<keyword evidence="8" id="KW-1133">Transmembrane helix</keyword>
<dbReference type="PROSITE" id="PS50885">
    <property type="entry name" value="HAMP"/>
    <property type="match status" value="1"/>
</dbReference>
<feature type="domain" description="Methyl-accepting transducer" evidence="9">
    <location>
        <begin position="305"/>
        <end position="576"/>
    </location>
</feature>
<evidence type="ECO:0000313" key="12">
    <source>
        <dbReference type="Proteomes" id="UP000298246"/>
    </source>
</evidence>
<keyword evidence="2" id="KW-1003">Cell membrane</keyword>
<dbReference type="SUPFAM" id="SSF58104">
    <property type="entry name" value="Methyl-accepting chemotaxis protein (MCP) signaling domain"/>
    <property type="match status" value="1"/>
</dbReference>
<dbReference type="Proteomes" id="UP000298246">
    <property type="component" value="Unassembled WGS sequence"/>
</dbReference>
<feature type="compositionally biased region" description="Low complexity" evidence="7">
    <location>
        <begin position="544"/>
        <end position="569"/>
    </location>
</feature>
<evidence type="ECO:0000256" key="7">
    <source>
        <dbReference type="SAM" id="MobiDB-lite"/>
    </source>
</evidence>
<dbReference type="PRINTS" id="PR00260">
    <property type="entry name" value="CHEMTRNSDUCR"/>
</dbReference>
<dbReference type="PANTHER" id="PTHR32089:SF112">
    <property type="entry name" value="LYSOZYME-LIKE PROTEIN-RELATED"/>
    <property type="match status" value="1"/>
</dbReference>
<dbReference type="GO" id="GO:0007165">
    <property type="term" value="P:signal transduction"/>
    <property type="evidence" value="ECO:0007669"/>
    <property type="project" value="UniProtKB-KW"/>
</dbReference>
<evidence type="ECO:0000256" key="2">
    <source>
        <dbReference type="ARBA" id="ARBA00022475"/>
    </source>
</evidence>
<dbReference type="Gene3D" id="1.10.287.950">
    <property type="entry name" value="Methyl-accepting chemotaxis protein"/>
    <property type="match status" value="1"/>
</dbReference>
<dbReference type="Gene3D" id="6.10.340.10">
    <property type="match status" value="1"/>
</dbReference>
<comment type="caution">
    <text evidence="11">The sequence shown here is derived from an EMBL/GenBank/DDBJ whole genome shotgun (WGS) entry which is preliminary data.</text>
</comment>
<evidence type="ECO:0000256" key="4">
    <source>
        <dbReference type="ARBA" id="ARBA00023224"/>
    </source>
</evidence>
<protein>
    <recommendedName>
        <fullName evidence="13">Methyl-accepting chemotaxis protein</fullName>
    </recommendedName>
</protein>
<keyword evidence="12" id="KW-1185">Reference proteome</keyword>
<dbReference type="SMART" id="SM00283">
    <property type="entry name" value="MA"/>
    <property type="match status" value="1"/>
</dbReference>
<accession>A0A4Y8Q3V0</accession>
<feature type="domain" description="HAMP" evidence="10">
    <location>
        <begin position="232"/>
        <end position="286"/>
    </location>
</feature>
<reference evidence="11 12" key="1">
    <citation type="submission" date="2017-03" db="EMBL/GenBank/DDBJ databases">
        <title>Isolation of Levoglucosan Utilizing Bacteria.</title>
        <authorList>
            <person name="Arya A.S."/>
        </authorList>
    </citation>
    <scope>NUCLEOTIDE SEQUENCE [LARGE SCALE GENOMIC DNA]</scope>
    <source>
        <strain evidence="11 12">MEC069</strain>
    </source>
</reference>
<dbReference type="AlphaFoldDB" id="A0A4Y8Q3V0"/>
<dbReference type="SMART" id="SM00304">
    <property type="entry name" value="HAMP"/>
    <property type="match status" value="1"/>
</dbReference>
<keyword evidence="4 6" id="KW-0807">Transducer</keyword>
<dbReference type="GO" id="GO:0006935">
    <property type="term" value="P:chemotaxis"/>
    <property type="evidence" value="ECO:0007669"/>
    <property type="project" value="InterPro"/>
</dbReference>